<gene>
    <name evidence="2" type="ORF">DPV69_20410</name>
</gene>
<comment type="caution">
    <text evidence="2">The sequence shown here is derived from an EMBL/GenBank/DDBJ whole genome shotgun (WGS) entry which is preliminary data.</text>
</comment>
<protein>
    <recommendedName>
        <fullName evidence="4">N-formylglutamate amidohydrolase</fullName>
    </recommendedName>
</protein>
<dbReference type="OrthoDB" id="1404271at2"/>
<dbReference type="AlphaFoldDB" id="A0A443YIR0"/>
<keyword evidence="3" id="KW-1185">Reference proteome</keyword>
<sequence length="296" mass="33502">MRFFKLSLFLLLISSFAYAQKWEVGKTYTDQEKWTEFTVGNLPLIISVPHGGTITLPDGATRDCKGAVTVTDSKTIELAKEIEKVFLEKYNARPFIILSNLSRKHLDQNRDIDEATCGNKDLEKTWHQFHDYIDTAISMATQKFGKVIYIDLHGHGHTKQRLELGYNLTANELRKTDAEKNQLVEKSSVVNLLAADKNLDLVQLLNGENAFGTLITSAGFDAVPSKQDVAPLEEDKYFNGGYNTRRYTSTKYPKVFGWQIESNFKGVRDAAGRPAFAKAFADVMAQYFKVYLRTSF</sequence>
<feature type="signal peptide" evidence="1">
    <location>
        <begin position="1"/>
        <end position="19"/>
    </location>
</feature>
<feature type="chain" id="PRO_5019340761" description="N-formylglutamate amidohydrolase" evidence="1">
    <location>
        <begin position="20"/>
        <end position="296"/>
    </location>
</feature>
<evidence type="ECO:0000313" key="2">
    <source>
        <dbReference type="EMBL" id="RWU03640.1"/>
    </source>
</evidence>
<dbReference type="SUPFAM" id="SSF53187">
    <property type="entry name" value="Zn-dependent exopeptidases"/>
    <property type="match status" value="1"/>
</dbReference>
<accession>A0A443YIR0</accession>
<evidence type="ECO:0008006" key="4">
    <source>
        <dbReference type="Google" id="ProtNLM"/>
    </source>
</evidence>
<dbReference type="EMBL" id="SAYW01000009">
    <property type="protein sequence ID" value="RWU03640.1"/>
    <property type="molecule type" value="Genomic_DNA"/>
</dbReference>
<dbReference type="RefSeq" id="WP_113649291.1">
    <property type="nucleotide sequence ID" value="NZ_QMHN01000009.1"/>
</dbReference>
<name>A0A443YIR0_9SPHI</name>
<proteinExistence type="predicted"/>
<dbReference type="Gene3D" id="3.40.630.40">
    <property type="entry name" value="Zn-dependent exopeptidases"/>
    <property type="match status" value="1"/>
</dbReference>
<dbReference type="Proteomes" id="UP000284120">
    <property type="component" value="Unassembled WGS sequence"/>
</dbReference>
<organism evidence="2 3">
    <name type="scientific">Pedobacter chitinilyticus</name>
    <dbReference type="NCBI Taxonomy" id="2233776"/>
    <lineage>
        <taxon>Bacteria</taxon>
        <taxon>Pseudomonadati</taxon>
        <taxon>Bacteroidota</taxon>
        <taxon>Sphingobacteriia</taxon>
        <taxon>Sphingobacteriales</taxon>
        <taxon>Sphingobacteriaceae</taxon>
        <taxon>Pedobacter</taxon>
    </lineage>
</organism>
<keyword evidence="1" id="KW-0732">Signal</keyword>
<evidence type="ECO:0000313" key="3">
    <source>
        <dbReference type="Proteomes" id="UP000284120"/>
    </source>
</evidence>
<reference evidence="2 3" key="1">
    <citation type="submission" date="2018-06" db="EMBL/GenBank/DDBJ databases">
        <title>Pedobacter endophyticus sp. nov., an endophytic bacterium isolated from a leaf of Triticum aestivum.</title>
        <authorList>
            <person name="Zhang L."/>
        </authorList>
    </citation>
    <scope>NUCLEOTIDE SEQUENCE [LARGE SCALE GENOMIC DNA]</scope>
    <source>
        <strain evidence="2 3">CM134L-2</strain>
    </source>
</reference>
<evidence type="ECO:0000256" key="1">
    <source>
        <dbReference type="SAM" id="SignalP"/>
    </source>
</evidence>